<keyword evidence="6 13" id="KW-0479">Metal-binding</keyword>
<comment type="catalytic activity">
    <reaction evidence="13">
        <text>N(6)-dimethylallyladenosine(37) in tRNA + (sulfur carrier)-SH + AH2 + 2 S-adenosyl-L-methionine = 2-methylsulfanyl-N(6)-dimethylallyladenosine(37) in tRNA + (sulfur carrier)-H + 5'-deoxyadenosine + L-methionine + A + S-adenosyl-L-homocysteine + 2 H(+)</text>
        <dbReference type="Rhea" id="RHEA:37067"/>
        <dbReference type="Rhea" id="RHEA-COMP:10375"/>
        <dbReference type="Rhea" id="RHEA-COMP:10376"/>
        <dbReference type="Rhea" id="RHEA-COMP:14737"/>
        <dbReference type="Rhea" id="RHEA-COMP:14739"/>
        <dbReference type="ChEBI" id="CHEBI:13193"/>
        <dbReference type="ChEBI" id="CHEBI:15378"/>
        <dbReference type="ChEBI" id="CHEBI:17319"/>
        <dbReference type="ChEBI" id="CHEBI:17499"/>
        <dbReference type="ChEBI" id="CHEBI:29917"/>
        <dbReference type="ChEBI" id="CHEBI:57844"/>
        <dbReference type="ChEBI" id="CHEBI:57856"/>
        <dbReference type="ChEBI" id="CHEBI:59789"/>
        <dbReference type="ChEBI" id="CHEBI:64428"/>
        <dbReference type="ChEBI" id="CHEBI:74415"/>
        <dbReference type="ChEBI" id="CHEBI:74417"/>
        <dbReference type="EC" id="2.8.4.3"/>
    </reaction>
</comment>
<dbReference type="GO" id="GO:0051539">
    <property type="term" value="F:4 iron, 4 sulfur cluster binding"/>
    <property type="evidence" value="ECO:0007669"/>
    <property type="project" value="UniProtKB-UniRule"/>
</dbReference>
<dbReference type="InterPro" id="IPR058240">
    <property type="entry name" value="rSAM_sf"/>
</dbReference>
<dbReference type="SFLD" id="SFLDF00413">
    <property type="entry name" value="CDK5RAP1"/>
    <property type="match status" value="1"/>
</dbReference>
<feature type="domain" description="TRAM" evidence="14">
    <location>
        <begin position="380"/>
        <end position="442"/>
    </location>
</feature>
<evidence type="ECO:0000259" key="16">
    <source>
        <dbReference type="PROSITE" id="PS51918"/>
    </source>
</evidence>
<dbReference type="SFLD" id="SFLDF00273">
    <property type="entry name" value="(dimethylallyl)adenosine_tRNA"/>
    <property type="match status" value="1"/>
</dbReference>
<dbReference type="SUPFAM" id="SSF102114">
    <property type="entry name" value="Radical SAM enzymes"/>
    <property type="match status" value="1"/>
</dbReference>
<comment type="cofactor">
    <cofactor evidence="13">
        <name>[4Fe-4S] cluster</name>
        <dbReference type="ChEBI" id="CHEBI:49883"/>
    </cofactor>
    <text evidence="13">Binds 2 [4Fe-4S] clusters. One cluster is coordinated with 3 cysteines and an exchangeable S-adenosyl-L-methionine.</text>
</comment>
<dbReference type="InterPro" id="IPR006463">
    <property type="entry name" value="MiaB_methiolase"/>
</dbReference>
<reference evidence="17" key="1">
    <citation type="journal article" date="2020" name="Int. J. Syst. Evol. Microbiol.">
        <title>Aquipluma nitroreducens gen. nov. sp. nov., a novel facultatively anaerobic bacterium isolated from a freshwater lake.</title>
        <authorList>
            <person name="Watanabe M."/>
            <person name="Kojima H."/>
            <person name="Fukui M."/>
        </authorList>
    </citation>
    <scope>NUCLEOTIDE SEQUENCE</scope>
    <source>
        <strain evidence="17">MeG22</strain>
    </source>
</reference>
<proteinExistence type="inferred from homology"/>
<gene>
    <name evidence="13" type="primary">miaB</name>
    <name evidence="17" type="ORF">AQPE_2987</name>
</gene>
<dbReference type="GO" id="GO:0035597">
    <property type="term" value="F:tRNA-2-methylthio-N(6)-dimethylallyladenosine(37) synthase activity"/>
    <property type="evidence" value="ECO:0007669"/>
    <property type="project" value="UniProtKB-EC"/>
</dbReference>
<keyword evidence="2 13" id="KW-0004">4Fe-4S</keyword>
<comment type="similarity">
    <text evidence="13">Belongs to the methylthiotransferase family. MiaB subfamily.</text>
</comment>
<comment type="function">
    <text evidence="1 13">Catalyzes the methylthiolation of N6-(dimethylallyl)adenosine (i(6)A), leading to the formation of 2-methylthio-N6-(dimethylallyl)adenosine (ms(2)i(6)A) at position 37 in tRNAs that read codons beginning with uridine.</text>
</comment>
<keyword evidence="18" id="KW-1185">Reference proteome</keyword>
<evidence type="ECO:0000256" key="3">
    <source>
        <dbReference type="ARBA" id="ARBA00022490"/>
    </source>
</evidence>
<dbReference type="PROSITE" id="PS51449">
    <property type="entry name" value="MTTASE_N"/>
    <property type="match status" value="1"/>
</dbReference>
<dbReference type="Gene3D" id="3.80.30.20">
    <property type="entry name" value="tm_1862 like domain"/>
    <property type="match status" value="1"/>
</dbReference>
<dbReference type="PANTHER" id="PTHR43020:SF2">
    <property type="entry name" value="MITOCHONDRIAL TRNA METHYLTHIOTRANSFERASE CDK5RAP1"/>
    <property type="match status" value="1"/>
</dbReference>
<dbReference type="InterPro" id="IPR002792">
    <property type="entry name" value="TRAM_dom"/>
</dbReference>
<feature type="binding site" evidence="13">
    <location>
        <position position="83"/>
    </location>
    <ligand>
        <name>[4Fe-4S] cluster</name>
        <dbReference type="ChEBI" id="CHEBI:49883"/>
        <label>1</label>
    </ligand>
</feature>
<keyword evidence="5 13" id="KW-0949">S-adenosyl-L-methionine</keyword>
<name>A0A5K7SBG7_9BACT</name>
<accession>A0A5K7SBG7</accession>
<dbReference type="SFLD" id="SFLDG01082">
    <property type="entry name" value="B12-binding_domain_containing"/>
    <property type="match status" value="1"/>
</dbReference>
<evidence type="ECO:0000256" key="7">
    <source>
        <dbReference type="ARBA" id="ARBA00023004"/>
    </source>
</evidence>
<feature type="binding site" evidence="13">
    <location>
        <position position="157"/>
    </location>
    <ligand>
        <name>[4Fe-4S] cluster</name>
        <dbReference type="ChEBI" id="CHEBI:49883"/>
        <label>2</label>
        <note>4Fe-4S-S-AdoMet</note>
    </ligand>
</feature>
<dbReference type="NCBIfam" id="TIGR00089">
    <property type="entry name" value="MiaB/RimO family radical SAM methylthiotransferase"/>
    <property type="match status" value="1"/>
</dbReference>
<evidence type="ECO:0000256" key="12">
    <source>
        <dbReference type="ARBA" id="ARBA00081141"/>
    </source>
</evidence>
<dbReference type="FunFam" id="3.80.30.20:FF:000001">
    <property type="entry name" value="tRNA-2-methylthio-N(6)-dimethylallyladenosine synthase 2"/>
    <property type="match status" value="1"/>
</dbReference>
<dbReference type="Pfam" id="PF04055">
    <property type="entry name" value="Radical_SAM"/>
    <property type="match status" value="1"/>
</dbReference>
<comment type="subcellular location">
    <subcellularLocation>
        <location evidence="13">Cytoplasm</location>
    </subcellularLocation>
</comment>
<evidence type="ECO:0000313" key="17">
    <source>
        <dbReference type="EMBL" id="BBE18819.1"/>
    </source>
</evidence>
<evidence type="ECO:0000256" key="8">
    <source>
        <dbReference type="ARBA" id="ARBA00023014"/>
    </source>
</evidence>
<feature type="domain" description="MTTase N-terminal" evidence="15">
    <location>
        <begin position="4"/>
        <end position="119"/>
    </location>
</feature>
<feature type="domain" description="Radical SAM core" evidence="16">
    <location>
        <begin position="143"/>
        <end position="377"/>
    </location>
</feature>
<evidence type="ECO:0000256" key="10">
    <source>
        <dbReference type="ARBA" id="ARBA00068570"/>
    </source>
</evidence>
<dbReference type="InterPro" id="IPR038135">
    <property type="entry name" value="Methylthiotransferase_N_sf"/>
</dbReference>
<dbReference type="Pfam" id="PF00919">
    <property type="entry name" value="UPF0004"/>
    <property type="match status" value="1"/>
</dbReference>
<evidence type="ECO:0000259" key="14">
    <source>
        <dbReference type="PROSITE" id="PS50926"/>
    </source>
</evidence>
<dbReference type="InterPro" id="IPR005839">
    <property type="entry name" value="Methylthiotransferase"/>
</dbReference>
<feature type="binding site" evidence="13">
    <location>
        <position position="13"/>
    </location>
    <ligand>
        <name>[4Fe-4S] cluster</name>
        <dbReference type="ChEBI" id="CHEBI:49883"/>
        <label>1</label>
    </ligand>
</feature>
<dbReference type="InterPro" id="IPR013848">
    <property type="entry name" value="Methylthiotransferase_N"/>
</dbReference>
<dbReference type="RefSeq" id="WP_318347121.1">
    <property type="nucleotide sequence ID" value="NZ_AP018694.1"/>
</dbReference>
<dbReference type="HAMAP" id="MF_01864">
    <property type="entry name" value="tRNA_metthiotr_MiaB"/>
    <property type="match status" value="1"/>
</dbReference>
<evidence type="ECO:0000256" key="5">
    <source>
        <dbReference type="ARBA" id="ARBA00022691"/>
    </source>
</evidence>
<dbReference type="EMBL" id="AP018694">
    <property type="protein sequence ID" value="BBE18819.1"/>
    <property type="molecule type" value="Genomic_DNA"/>
</dbReference>
<dbReference type="InterPro" id="IPR020612">
    <property type="entry name" value="Methylthiotransferase_CS"/>
</dbReference>
<comment type="subunit">
    <text evidence="13">Monomer.</text>
</comment>
<evidence type="ECO:0000313" key="18">
    <source>
        <dbReference type="Proteomes" id="UP001193389"/>
    </source>
</evidence>
<dbReference type="PROSITE" id="PS01278">
    <property type="entry name" value="MTTASE_RADICAL"/>
    <property type="match status" value="1"/>
</dbReference>
<dbReference type="KEGG" id="anf:AQPE_2987"/>
<dbReference type="InterPro" id="IPR023404">
    <property type="entry name" value="rSAM_horseshoe"/>
</dbReference>
<keyword evidence="7 13" id="KW-0408">Iron</keyword>
<protein>
    <recommendedName>
        <fullName evidence="10 13">tRNA-2-methylthio-N(6)-dimethylallyladenosine synthase</fullName>
        <ecNumber evidence="9 13">2.8.4.3</ecNumber>
    </recommendedName>
    <alternativeName>
        <fullName evidence="12 13">(Dimethylallyl)adenosine tRNA methylthiotransferase MiaB</fullName>
    </alternativeName>
    <alternativeName>
        <fullName evidence="11 13">tRNA-i(6)A37 methylthiotransferase</fullName>
    </alternativeName>
</protein>
<evidence type="ECO:0000259" key="15">
    <source>
        <dbReference type="PROSITE" id="PS51449"/>
    </source>
</evidence>
<evidence type="ECO:0000256" key="2">
    <source>
        <dbReference type="ARBA" id="ARBA00022485"/>
    </source>
</evidence>
<evidence type="ECO:0000256" key="1">
    <source>
        <dbReference type="ARBA" id="ARBA00003234"/>
    </source>
</evidence>
<keyword evidence="4 13" id="KW-0808">Transferase</keyword>
<evidence type="ECO:0000256" key="6">
    <source>
        <dbReference type="ARBA" id="ARBA00022723"/>
    </source>
</evidence>
<dbReference type="NCBIfam" id="TIGR01574">
    <property type="entry name" value="miaB-methiolase"/>
    <property type="match status" value="1"/>
</dbReference>
<organism evidence="17 18">
    <name type="scientific">Aquipluma nitroreducens</name>
    <dbReference type="NCBI Taxonomy" id="2010828"/>
    <lineage>
        <taxon>Bacteria</taxon>
        <taxon>Pseudomonadati</taxon>
        <taxon>Bacteroidota</taxon>
        <taxon>Bacteroidia</taxon>
        <taxon>Marinilabiliales</taxon>
        <taxon>Prolixibacteraceae</taxon>
        <taxon>Aquipluma</taxon>
    </lineage>
</organism>
<keyword evidence="13" id="KW-0819">tRNA processing</keyword>
<feature type="binding site" evidence="13">
    <location>
        <position position="161"/>
    </location>
    <ligand>
        <name>[4Fe-4S] cluster</name>
        <dbReference type="ChEBI" id="CHEBI:49883"/>
        <label>2</label>
        <note>4Fe-4S-S-AdoMet</note>
    </ligand>
</feature>
<dbReference type="AlphaFoldDB" id="A0A5K7SBG7"/>
<dbReference type="PANTHER" id="PTHR43020">
    <property type="entry name" value="CDK5 REGULATORY SUBUNIT-ASSOCIATED PROTEIN 1"/>
    <property type="match status" value="1"/>
</dbReference>
<dbReference type="Gene3D" id="3.40.50.12160">
    <property type="entry name" value="Methylthiotransferase, N-terminal domain"/>
    <property type="match status" value="1"/>
</dbReference>
<dbReference type="SMART" id="SM00729">
    <property type="entry name" value="Elp3"/>
    <property type="match status" value="1"/>
</dbReference>
<evidence type="ECO:0000256" key="11">
    <source>
        <dbReference type="ARBA" id="ARBA00080698"/>
    </source>
</evidence>
<dbReference type="InterPro" id="IPR007197">
    <property type="entry name" value="rSAM"/>
</dbReference>
<dbReference type="PROSITE" id="PS50926">
    <property type="entry name" value="TRAM"/>
    <property type="match status" value="1"/>
</dbReference>
<dbReference type="CDD" id="cd01335">
    <property type="entry name" value="Radical_SAM"/>
    <property type="match status" value="1"/>
</dbReference>
<keyword evidence="3 13" id="KW-0963">Cytoplasm</keyword>
<dbReference type="InterPro" id="IPR006638">
    <property type="entry name" value="Elp3/MiaA/NifB-like_rSAM"/>
</dbReference>
<dbReference type="FunFam" id="3.40.50.12160:FF:000003">
    <property type="entry name" value="CDK5 regulatory subunit-associated protein 1"/>
    <property type="match status" value="1"/>
</dbReference>
<dbReference type="SFLD" id="SFLDG01061">
    <property type="entry name" value="methylthiotransferase"/>
    <property type="match status" value="1"/>
</dbReference>
<dbReference type="GO" id="GO:0046872">
    <property type="term" value="F:metal ion binding"/>
    <property type="evidence" value="ECO:0007669"/>
    <property type="project" value="UniProtKB-KW"/>
</dbReference>
<evidence type="ECO:0000256" key="9">
    <source>
        <dbReference type="ARBA" id="ARBA00033765"/>
    </source>
</evidence>
<sequence length="442" mass="50794">MEKKKLFLETYGCQMNVADSEVVAAILQDRSYEVVEKADGADAIFLNTCSVRDNAEQRIWHRLDYFKSLKKKNKKLIVGVLGCMAERIGDELLAHPSVDLVAGPDAYRDLPFLIDKAQKGTEAINVELSENETYDKITPVRIGEKTLSGFVSITRGCNNFCTYCIVPYTRGRERSRDPQDIVNEVRDLAQKGYREVTLLGQNVNSYKWLPEGERKPVRFWDLIELVAEVDPLVRIRFTTSHPKDMSDKVLKAIAKHPNLCRHIHLPLQSGSSRILKLMNRKYDREWYLDRIRAIREILPDCGLSTDVFCGFCTETLEDHQETLSLMEEVKFDMAFMFKYSERPGTYAHEHLADDVPEEEKLRRLDEIIQLHNRLSLESNKRDIGKTFEVLVEGTSKKSKEELFGRTSQNKVIVFPAKDFQKGDYVMVKVLRCTQTTLIGTAV</sequence>
<dbReference type="Proteomes" id="UP001193389">
    <property type="component" value="Chromosome"/>
</dbReference>
<dbReference type="Pfam" id="PF01938">
    <property type="entry name" value="TRAM"/>
    <property type="match status" value="1"/>
</dbReference>
<dbReference type="SFLD" id="SFLDS00029">
    <property type="entry name" value="Radical_SAM"/>
    <property type="match status" value="1"/>
</dbReference>
<dbReference type="EC" id="2.8.4.3" evidence="9 13"/>
<dbReference type="GO" id="GO:0005829">
    <property type="term" value="C:cytosol"/>
    <property type="evidence" value="ECO:0007669"/>
    <property type="project" value="TreeGrafter"/>
</dbReference>
<evidence type="ECO:0000256" key="13">
    <source>
        <dbReference type="HAMAP-Rule" id="MF_01864"/>
    </source>
</evidence>
<feature type="binding site" evidence="13">
    <location>
        <position position="49"/>
    </location>
    <ligand>
        <name>[4Fe-4S] cluster</name>
        <dbReference type="ChEBI" id="CHEBI:49883"/>
        <label>1</label>
    </ligand>
</feature>
<keyword evidence="8 13" id="KW-0411">Iron-sulfur</keyword>
<evidence type="ECO:0000256" key="4">
    <source>
        <dbReference type="ARBA" id="ARBA00022679"/>
    </source>
</evidence>
<feature type="binding site" evidence="13">
    <location>
        <position position="164"/>
    </location>
    <ligand>
        <name>[4Fe-4S] cluster</name>
        <dbReference type="ChEBI" id="CHEBI:49883"/>
        <label>2</label>
        <note>4Fe-4S-S-AdoMet</note>
    </ligand>
</feature>
<dbReference type="PROSITE" id="PS51918">
    <property type="entry name" value="RADICAL_SAM"/>
    <property type="match status" value="1"/>
</dbReference>